<organism evidence="6 7">
    <name type="scientific">Laceyella putida</name>
    <dbReference type="NCBI Taxonomy" id="110101"/>
    <lineage>
        <taxon>Bacteria</taxon>
        <taxon>Bacillati</taxon>
        <taxon>Bacillota</taxon>
        <taxon>Bacilli</taxon>
        <taxon>Bacillales</taxon>
        <taxon>Thermoactinomycetaceae</taxon>
        <taxon>Laceyella</taxon>
    </lineage>
</organism>
<evidence type="ECO:0000256" key="1">
    <source>
        <dbReference type="ARBA" id="ARBA00022475"/>
    </source>
</evidence>
<sequence length="219" mass="23629">MWHGLSVIWLALAVSVDGFGAGTTFGMRKVRIPFFSIMIIASCSGAVIYMAMLLGKGIARLFSPALMHEFGAILFMALGVIALVQAFRPQRDTGTRVVAQQSDSAQPTIWTFHLEKWGLVVQILKTPMAADMDASGTISGYEAVLLGAALSLDAFAAGLGAAFMGMSPLVVALVISLMSAACLRLGMWFGFMNAERAQFRWMGYVPGIFFIVLGLLRFF</sequence>
<evidence type="ECO:0000313" key="7">
    <source>
        <dbReference type="Proteomes" id="UP001596500"/>
    </source>
</evidence>
<name>A0ABW2RP70_9BACL</name>
<dbReference type="InterPro" id="IPR014205">
    <property type="entry name" value="Spore_YtaF"/>
</dbReference>
<accession>A0ABW2RP70</accession>
<gene>
    <name evidence="6" type="primary">ytaF</name>
    <name evidence="6" type="ORF">ACFQNG_17475</name>
</gene>
<keyword evidence="1" id="KW-1003">Cell membrane</keyword>
<feature type="transmembrane region" description="Helical" evidence="5">
    <location>
        <begin position="170"/>
        <end position="189"/>
    </location>
</feature>
<evidence type="ECO:0000256" key="4">
    <source>
        <dbReference type="ARBA" id="ARBA00023136"/>
    </source>
</evidence>
<reference evidence="7" key="1">
    <citation type="journal article" date="2019" name="Int. J. Syst. Evol. Microbiol.">
        <title>The Global Catalogue of Microorganisms (GCM) 10K type strain sequencing project: providing services to taxonomists for standard genome sequencing and annotation.</title>
        <authorList>
            <consortium name="The Broad Institute Genomics Platform"/>
            <consortium name="The Broad Institute Genome Sequencing Center for Infectious Disease"/>
            <person name="Wu L."/>
            <person name="Ma J."/>
        </authorList>
    </citation>
    <scope>NUCLEOTIDE SEQUENCE [LARGE SCALE GENOMIC DNA]</scope>
    <source>
        <strain evidence="7">CGMCC 1.12942</strain>
    </source>
</reference>
<evidence type="ECO:0000256" key="3">
    <source>
        <dbReference type="ARBA" id="ARBA00022989"/>
    </source>
</evidence>
<dbReference type="InterPro" id="IPR003810">
    <property type="entry name" value="Mntp/YtaF"/>
</dbReference>
<dbReference type="NCBIfam" id="TIGR02840">
    <property type="entry name" value="spore_YtaF"/>
    <property type="match status" value="1"/>
</dbReference>
<feature type="transmembrane region" description="Helical" evidence="5">
    <location>
        <begin position="66"/>
        <end position="87"/>
    </location>
</feature>
<feature type="transmembrane region" description="Helical" evidence="5">
    <location>
        <begin position="34"/>
        <end position="54"/>
    </location>
</feature>
<feature type="transmembrane region" description="Helical" evidence="5">
    <location>
        <begin position="143"/>
        <end position="163"/>
    </location>
</feature>
<keyword evidence="3 5" id="KW-1133">Transmembrane helix</keyword>
<keyword evidence="7" id="KW-1185">Reference proteome</keyword>
<dbReference type="PANTHER" id="PTHR35529:SF2">
    <property type="entry name" value="SPORULATION PROTEIN YTAF-RELATED"/>
    <property type="match status" value="1"/>
</dbReference>
<evidence type="ECO:0000313" key="6">
    <source>
        <dbReference type="EMBL" id="MFC7442867.1"/>
    </source>
</evidence>
<dbReference type="RefSeq" id="WP_379867029.1">
    <property type="nucleotide sequence ID" value="NZ_JBHTBW010000062.1"/>
</dbReference>
<dbReference type="PANTHER" id="PTHR35529">
    <property type="entry name" value="MANGANESE EFFLUX PUMP MNTP-RELATED"/>
    <property type="match status" value="1"/>
</dbReference>
<dbReference type="Proteomes" id="UP001596500">
    <property type="component" value="Unassembled WGS sequence"/>
</dbReference>
<protein>
    <submittedName>
        <fullName evidence="6">Sporulation membrane protein YtaF</fullName>
    </submittedName>
</protein>
<feature type="transmembrane region" description="Helical" evidence="5">
    <location>
        <begin position="201"/>
        <end position="218"/>
    </location>
</feature>
<keyword evidence="4 5" id="KW-0472">Membrane</keyword>
<dbReference type="Pfam" id="PF02659">
    <property type="entry name" value="Mntp"/>
    <property type="match status" value="1"/>
</dbReference>
<dbReference type="EMBL" id="JBHTBW010000062">
    <property type="protein sequence ID" value="MFC7442867.1"/>
    <property type="molecule type" value="Genomic_DNA"/>
</dbReference>
<comment type="caution">
    <text evidence="6">The sequence shown here is derived from an EMBL/GenBank/DDBJ whole genome shotgun (WGS) entry which is preliminary data.</text>
</comment>
<proteinExistence type="predicted"/>
<keyword evidence="2 5" id="KW-0812">Transmembrane</keyword>
<evidence type="ECO:0000256" key="2">
    <source>
        <dbReference type="ARBA" id="ARBA00022692"/>
    </source>
</evidence>
<evidence type="ECO:0000256" key="5">
    <source>
        <dbReference type="SAM" id="Phobius"/>
    </source>
</evidence>